<gene>
    <name evidence="6" type="ORF">WI372_13900</name>
</gene>
<dbReference type="GO" id="GO:0016787">
    <property type="term" value="F:hydrolase activity"/>
    <property type="evidence" value="ECO:0007669"/>
    <property type="project" value="UniProtKB-KW"/>
</dbReference>
<dbReference type="InterPro" id="IPR032466">
    <property type="entry name" value="Metal_Hydrolase"/>
</dbReference>
<evidence type="ECO:0000259" key="5">
    <source>
        <dbReference type="Pfam" id="PF04909"/>
    </source>
</evidence>
<evidence type="ECO:0000256" key="1">
    <source>
        <dbReference type="ARBA" id="ARBA00002368"/>
    </source>
</evidence>
<feature type="signal peptide" evidence="4">
    <location>
        <begin position="1"/>
        <end position="21"/>
    </location>
</feature>
<feature type="domain" description="Amidohydrolase-related" evidence="5">
    <location>
        <begin position="49"/>
        <end position="289"/>
    </location>
</feature>
<feature type="chain" id="PRO_5046591968" evidence="4">
    <location>
        <begin position="22"/>
        <end position="295"/>
    </location>
</feature>
<evidence type="ECO:0000313" key="7">
    <source>
        <dbReference type="Proteomes" id="UP001484239"/>
    </source>
</evidence>
<name>A0ABU9EBH7_9BACT</name>
<dbReference type="Gene3D" id="3.20.20.140">
    <property type="entry name" value="Metal-dependent hydrolases"/>
    <property type="match status" value="1"/>
</dbReference>
<dbReference type="Pfam" id="PF04909">
    <property type="entry name" value="Amidohydro_2"/>
    <property type="match status" value="1"/>
</dbReference>
<dbReference type="Proteomes" id="UP001484239">
    <property type="component" value="Unassembled WGS sequence"/>
</dbReference>
<keyword evidence="4" id="KW-0732">Signal</keyword>
<keyword evidence="7" id="KW-1185">Reference proteome</keyword>
<dbReference type="EMBL" id="JBBHLI010000009">
    <property type="protein sequence ID" value="MEK9502082.1"/>
    <property type="molecule type" value="Genomic_DNA"/>
</dbReference>
<evidence type="ECO:0000256" key="4">
    <source>
        <dbReference type="SAM" id="SignalP"/>
    </source>
</evidence>
<evidence type="ECO:0000256" key="2">
    <source>
        <dbReference type="ARBA" id="ARBA00022723"/>
    </source>
</evidence>
<comment type="caution">
    <text evidence="6">The sequence shown here is derived from an EMBL/GenBank/DDBJ whole genome shotgun (WGS) entry which is preliminary data.</text>
</comment>
<proteinExistence type="predicted"/>
<evidence type="ECO:0000313" key="6">
    <source>
        <dbReference type="EMBL" id="MEK9502082.1"/>
    </source>
</evidence>
<protein>
    <submittedName>
        <fullName evidence="6">TatD family hydrolase</fullName>
    </submittedName>
</protein>
<accession>A0ABU9EBH7</accession>
<dbReference type="SUPFAM" id="SSF51556">
    <property type="entry name" value="Metallo-dependent hydrolases"/>
    <property type="match status" value="1"/>
</dbReference>
<dbReference type="InterPro" id="IPR002195">
    <property type="entry name" value="Dihydroorotase_CS"/>
</dbReference>
<dbReference type="RefSeq" id="WP_405276760.1">
    <property type="nucleotide sequence ID" value="NZ_JBBHLI010000009.1"/>
</dbReference>
<reference evidence="6 7" key="1">
    <citation type="submission" date="2024-02" db="EMBL/GenBank/DDBJ databases">
        <title>A novel Gemmatimonadota bacterium.</title>
        <authorList>
            <person name="Du Z.-J."/>
            <person name="Ye Y.-Q."/>
        </authorList>
    </citation>
    <scope>NUCLEOTIDE SEQUENCE [LARGE SCALE GENOMIC DNA]</scope>
    <source>
        <strain evidence="6 7">DH-20</strain>
    </source>
</reference>
<keyword evidence="3 6" id="KW-0378">Hydrolase</keyword>
<evidence type="ECO:0000256" key="3">
    <source>
        <dbReference type="ARBA" id="ARBA00022801"/>
    </source>
</evidence>
<comment type="function">
    <text evidence="1">Catalyzes the reversible cyclization of carbamoyl aspartate to dihydroorotate.</text>
</comment>
<keyword evidence="2" id="KW-0479">Metal-binding</keyword>
<organism evidence="6 7">
    <name type="scientific">Gaopeijia maritima</name>
    <dbReference type="NCBI Taxonomy" id="3119007"/>
    <lineage>
        <taxon>Bacteria</taxon>
        <taxon>Pseudomonadati</taxon>
        <taxon>Gemmatimonadota</taxon>
        <taxon>Longimicrobiia</taxon>
        <taxon>Gaopeijiales</taxon>
        <taxon>Gaopeijiaceae</taxon>
        <taxon>Gaopeijia</taxon>
    </lineage>
</organism>
<sequence length="295" mass="32625">MILFRLLPVIALLGVGSVGSAQDRTFADAHVHLNDPDAWVAVAADAGVAFAVAMRGRSASHETLAAAAERWPGAIVPFVSVSPEHREYRDYWERDDPTLAAVADSLLKTGVFAGIGEISAVHFPGAGFPESDFDPDGRIMHALLDVAARHDVPVTLHVEWTRLRELESLLADHRDVTVVWAHGGYTPLVMARRLLERNPNLVYELSARTWARHPRSPDYTILRDGETVWPEWIALIEEWPERFVVGSDASLRSIDSDRTKLDGVGRFLDQLPEAIRPLVAHGNLRRVLGRAPDPP</sequence>
<dbReference type="PROSITE" id="PS00482">
    <property type="entry name" value="DIHYDROOROTASE_1"/>
    <property type="match status" value="1"/>
</dbReference>
<dbReference type="InterPro" id="IPR006680">
    <property type="entry name" value="Amidohydro-rel"/>
</dbReference>